<feature type="domain" description="Major facilitator superfamily (MFS) profile" evidence="8">
    <location>
        <begin position="60"/>
        <end position="492"/>
    </location>
</feature>
<dbReference type="SUPFAM" id="SSF103473">
    <property type="entry name" value="MFS general substrate transporter"/>
    <property type="match status" value="1"/>
</dbReference>
<feature type="compositionally biased region" description="Polar residues" evidence="6">
    <location>
        <begin position="1"/>
        <end position="13"/>
    </location>
</feature>
<dbReference type="KEGG" id="agm:DCE93_02370"/>
<evidence type="ECO:0000256" key="4">
    <source>
        <dbReference type="ARBA" id="ARBA00022989"/>
    </source>
</evidence>
<keyword evidence="3 7" id="KW-0812">Transmembrane</keyword>
<feature type="transmembrane region" description="Helical" evidence="7">
    <location>
        <begin position="150"/>
        <end position="171"/>
    </location>
</feature>
<dbReference type="PANTHER" id="PTHR42718:SF9">
    <property type="entry name" value="MAJOR FACILITATOR SUPERFAMILY MULTIDRUG TRANSPORTER MFSC"/>
    <property type="match status" value="1"/>
</dbReference>
<feature type="transmembrane region" description="Helical" evidence="7">
    <location>
        <begin position="342"/>
        <end position="361"/>
    </location>
</feature>
<keyword evidence="5 7" id="KW-0472">Membrane</keyword>
<keyword evidence="2" id="KW-0813">Transport</keyword>
<feature type="region of interest" description="Disordered" evidence="6">
    <location>
        <begin position="1"/>
        <end position="26"/>
    </location>
</feature>
<proteinExistence type="predicted"/>
<feature type="transmembrane region" description="Helical" evidence="7">
    <location>
        <begin position="59"/>
        <end position="82"/>
    </location>
</feature>
<dbReference type="InterPro" id="IPR036259">
    <property type="entry name" value="MFS_trans_sf"/>
</dbReference>
<evidence type="ECO:0000256" key="5">
    <source>
        <dbReference type="ARBA" id="ARBA00023136"/>
    </source>
</evidence>
<dbReference type="InterPro" id="IPR011701">
    <property type="entry name" value="MFS"/>
</dbReference>
<comment type="subcellular location">
    <subcellularLocation>
        <location evidence="1">Cell membrane</location>
        <topology evidence="1">Multi-pass membrane protein</topology>
    </subcellularLocation>
</comment>
<gene>
    <name evidence="9" type="ORF">DCE93_02370</name>
</gene>
<dbReference type="Pfam" id="PF07690">
    <property type="entry name" value="MFS_1"/>
    <property type="match status" value="1"/>
</dbReference>
<feature type="transmembrane region" description="Helical" evidence="7">
    <location>
        <begin position="94"/>
        <end position="114"/>
    </location>
</feature>
<evidence type="ECO:0000259" key="8">
    <source>
        <dbReference type="PROSITE" id="PS50850"/>
    </source>
</evidence>
<sequence>MTESSAPTPAPTSTDDEPVTTGAAPVGAATAGAATAGAAGAAPAGAAPVRGPLSKPYRWLSIGMFSLIFLAAFEAMAVTTIMPLVARQLDGESLFALAFAVPLAAGIIGMVIAGNWTDRSGPLPSLLTSAALFVVGLVIAGTAVNMEVFIVGRFVHGLSGAAVVVPLYVIVGRVYPEALRARVFAGFAAAWVIPSIVGPALAGLVAEAISWHWVFLGVIVLVVPAAAMMLPPVLRVRDQVQGDPSVPWSVSRVGWSVVVAGAALAVSLSKELGDPWRWVVAVAAIALAAFAARPLLPPGALRMARGMPATVMLKLIVAGAFFGTEIYLPYLFIERYEFSPSLAGAVLTGAGVTWAAASWLQGRLTDRVSNTRAVVLGTITLTVALVVVLVVAIFTLPPAIAFVAWTFAGGAMGFMYPRFSVAVLALSPVSAQGFNSAALTISESLGAAIALAITALVSSAVGAGMFAADFAVTVAIAFVGVLLARRVRPIGGSRSS</sequence>
<evidence type="ECO:0000256" key="6">
    <source>
        <dbReference type="SAM" id="MobiDB-lite"/>
    </source>
</evidence>
<feature type="transmembrane region" description="Helical" evidence="7">
    <location>
        <begin position="126"/>
        <end position="144"/>
    </location>
</feature>
<dbReference type="OrthoDB" id="9778875at2"/>
<accession>A0A2S0WTS3</accession>
<feature type="transmembrane region" description="Helical" evidence="7">
    <location>
        <begin position="463"/>
        <end position="484"/>
    </location>
</feature>
<feature type="transmembrane region" description="Helical" evidence="7">
    <location>
        <begin position="246"/>
        <end position="266"/>
    </location>
</feature>
<feature type="transmembrane region" description="Helical" evidence="7">
    <location>
        <begin position="373"/>
        <end position="396"/>
    </location>
</feature>
<evidence type="ECO:0000313" key="9">
    <source>
        <dbReference type="EMBL" id="AWB94644.1"/>
    </source>
</evidence>
<dbReference type="AlphaFoldDB" id="A0A2S0WTS3"/>
<feature type="transmembrane region" description="Helical" evidence="7">
    <location>
        <begin position="211"/>
        <end position="234"/>
    </location>
</feature>
<dbReference type="PANTHER" id="PTHR42718">
    <property type="entry name" value="MAJOR FACILITATOR SUPERFAMILY MULTIDRUG TRANSPORTER MFSC"/>
    <property type="match status" value="1"/>
</dbReference>
<dbReference type="InterPro" id="IPR020846">
    <property type="entry name" value="MFS_dom"/>
</dbReference>
<evidence type="ECO:0000256" key="1">
    <source>
        <dbReference type="ARBA" id="ARBA00004651"/>
    </source>
</evidence>
<keyword evidence="10" id="KW-1185">Reference proteome</keyword>
<evidence type="ECO:0000256" key="2">
    <source>
        <dbReference type="ARBA" id="ARBA00022448"/>
    </source>
</evidence>
<keyword evidence="4 7" id="KW-1133">Transmembrane helix</keyword>
<dbReference type="GO" id="GO:0005886">
    <property type="term" value="C:plasma membrane"/>
    <property type="evidence" value="ECO:0007669"/>
    <property type="project" value="UniProtKB-SubCell"/>
</dbReference>
<evidence type="ECO:0000313" key="10">
    <source>
        <dbReference type="Proteomes" id="UP000244729"/>
    </source>
</evidence>
<dbReference type="Gene3D" id="1.20.1250.20">
    <property type="entry name" value="MFS general substrate transporter like domains"/>
    <property type="match status" value="2"/>
</dbReference>
<evidence type="ECO:0000256" key="7">
    <source>
        <dbReference type="SAM" id="Phobius"/>
    </source>
</evidence>
<dbReference type="RefSeq" id="WP_108594468.1">
    <property type="nucleotide sequence ID" value="NZ_CP028913.1"/>
</dbReference>
<dbReference type="PRINTS" id="PR01036">
    <property type="entry name" value="TCRTETB"/>
</dbReference>
<feature type="transmembrane region" description="Helical" evidence="7">
    <location>
        <begin position="402"/>
        <end position="426"/>
    </location>
</feature>
<name>A0A2S0WTS3_9MICO</name>
<feature type="transmembrane region" description="Helical" evidence="7">
    <location>
        <begin position="438"/>
        <end position="457"/>
    </location>
</feature>
<protein>
    <submittedName>
        <fullName evidence="9">MFS transporter</fullName>
    </submittedName>
</protein>
<feature type="transmembrane region" description="Helical" evidence="7">
    <location>
        <begin position="278"/>
        <end position="296"/>
    </location>
</feature>
<reference evidence="9 10" key="1">
    <citation type="submission" date="2018-04" db="EMBL/GenBank/DDBJ databases">
        <authorList>
            <person name="Li J."/>
        </authorList>
    </citation>
    <scope>NUCLEOTIDE SEQUENCE [LARGE SCALE GENOMIC DNA]</scope>
    <source>
        <strain evidence="10">30A</strain>
    </source>
</reference>
<dbReference type="Proteomes" id="UP000244729">
    <property type="component" value="Chromosome"/>
</dbReference>
<dbReference type="EMBL" id="CP028913">
    <property type="protein sequence ID" value="AWB94644.1"/>
    <property type="molecule type" value="Genomic_DNA"/>
</dbReference>
<feature type="transmembrane region" description="Helical" evidence="7">
    <location>
        <begin position="183"/>
        <end position="205"/>
    </location>
</feature>
<dbReference type="GO" id="GO:0022857">
    <property type="term" value="F:transmembrane transporter activity"/>
    <property type="evidence" value="ECO:0007669"/>
    <property type="project" value="InterPro"/>
</dbReference>
<organism evidence="9 10">
    <name type="scientific">Agromyces badenianii</name>
    <dbReference type="NCBI Taxonomy" id="2080742"/>
    <lineage>
        <taxon>Bacteria</taxon>
        <taxon>Bacillati</taxon>
        <taxon>Actinomycetota</taxon>
        <taxon>Actinomycetes</taxon>
        <taxon>Micrococcales</taxon>
        <taxon>Microbacteriaceae</taxon>
        <taxon>Agromyces</taxon>
    </lineage>
</organism>
<feature type="transmembrane region" description="Helical" evidence="7">
    <location>
        <begin position="308"/>
        <end position="330"/>
    </location>
</feature>
<dbReference type="PROSITE" id="PS50850">
    <property type="entry name" value="MFS"/>
    <property type="match status" value="1"/>
</dbReference>
<evidence type="ECO:0000256" key="3">
    <source>
        <dbReference type="ARBA" id="ARBA00022692"/>
    </source>
</evidence>